<evidence type="ECO:0000313" key="4">
    <source>
        <dbReference type="Proteomes" id="UP000321793"/>
    </source>
</evidence>
<dbReference type="InterPro" id="IPR046538">
    <property type="entry name" value="DUF6603"/>
</dbReference>
<organism evidence="3 4">
    <name type="scientific">Knoellia locipacati</name>
    <dbReference type="NCBI Taxonomy" id="882824"/>
    <lineage>
        <taxon>Bacteria</taxon>
        <taxon>Bacillati</taxon>
        <taxon>Actinomycetota</taxon>
        <taxon>Actinomycetes</taxon>
        <taxon>Micrococcales</taxon>
        <taxon>Intrasporangiaceae</taxon>
        <taxon>Knoellia</taxon>
    </lineage>
</organism>
<feature type="compositionally biased region" description="Low complexity" evidence="1">
    <location>
        <begin position="2141"/>
        <end position="2154"/>
    </location>
</feature>
<dbReference type="Proteomes" id="UP000321793">
    <property type="component" value="Unassembled WGS sequence"/>
</dbReference>
<name>A0A512SZC3_9MICO</name>
<sequence>MAFGEDDLGGFGSLTRAIGLTRGTNGDSNPDWFGDPVGGAAPPHTNANGFATLLSDDDQRDALIEFVDEVLGPPTGHDDATSRWVPLFANVDPAVTVYAVLEPTGSATAGTVRIGVGVEHRTGLAGDPSAAPRVTTRLHVPIAHVARGSDTRPADGPNPSWLLLGREGGRIGVEVEATFTDAPPVPGESFLRGLSASIGIPTGNEPVEFRLSLTDLQLPGAASPTTQTLTLDDLATVGPDLMQFIAGLVRAQVAALPTSSPALARVWALAGMLGLRDGVADLPPLPLEDIVQRGLPALVDWLEDILETETHLDAWLAELAALTGGTPDAARNAVTLTVGPCTVTVGLVVAAGTGGHPTLTPWVELALGTRSGAQALAHVDLLVADTGTGAATAIPALRAEAVFGADAGGTRLFAGGAGQPRLGSVHVGLRLDEARRPAFVLTLHDVDLPGQPHRDVLDLSSPDAALDAADDVLDGVLSDALDALGDAGGLLKVLLGVDPPGTIDSPDILDLVRDPVATMRDYWLAITDDQDAMTQALGAVRHLLLGSAGPIVPGTGRVDDPWRIVLGDDDTVGLDLWRDGTRLRVAVSAVADLDVLDDLRVDASARLSLLSLDLSTGAASFLEDVVGRAGIGPRGTDPAVLRIGDDLAIEAPRLGVDVTWTPRSGVRVAPSGEGVALLVSGLGSRAPDRLPVPLPHLDEHGSWSPDWAPDWAALERVLGHLLRRVGSDVLDALADLVGWGEAEARFGAPPTVRARLALDVLLTDPAGAIEQWLLDLTLDCRMLGSALRPLAWLLSAGSLGAPLGDGRPERPWRLPVGGAAGAPGLAVWTVPGCRPETARRGPAEALDLLTGTSIPSAATTASVLLSVAPSVPELADLLHGRTGLATGLTGLVTRWSGTDGLVAAPATVEVDGHEVLAGDAGVRVRTAAGLTYAGLVASVRSGAGLPVAPGQDGVPAAVVHVGCVGVHDQDWLDLVPAPQRIDATGPSPAAVPATGDGPWFVLVPDVAQAAADRPDHDGLLAQAERVAAALAARTAPVLLVGHGGAGAATVRATALGTVATSVDDVVTVGTPWGPVATTAFETDLTGDALRLLTALAPSDTSAQADTVLGLGSAPARQGLDLVGRSRSDLTRLPSALAVTRDPSVRVHACFASLGSGDIERALGAFVAQTVQARLRALEALPSGPPQEVHVALDLPVVDGTIGGLLLGAGARLDLLTVARAAPRLRPQREVTVSLTVAVTDGWLVGGPGAAQHDIECRWVGFEVHVPLDGGAGRTEVSLHEARAHTAYREVWTVTGDGTGAPPEVRILLGEVVARLRTDTNLAHLLTAVGLLRDGGLDPSGLDRLLHDPAATVRAGVAAAPLAVATALRGIIGGSVPSDVVPTAFRVSSGPAHLTVDLATGTVAGELALTEPVPLTVTLAAGPTGAGVDVRVGAVDDTLGGVQLVGHAGPGGATLRVDLAAPGRPVAQVALLPDPNADGLVSLATALLPALLLKALGTALREIVEDPVLDECLGAAGLLGSADPESGVRDLVPPLGLVWDPVGWLRARVDPLAATVTVLDALARVVTPDRGATPGWPLTDDVTVTYAVVAGRLELAAAVALSPTIDGRPVATSLTGGLSIGTTGAPVALLDARVTVDGWGLDLGVGGSDPAPVRLDLVRPAPDTALRLVPAGPGLGSALADGAESLVVLALNELVGHRTDAASLRQQVAQATFDVCGALDLLVAAKVDKGKLRLYTQPPGPGAVLLSRLPALASTGLAALAEALDPAHTLVASTLDGAGTVRRFGLGTAVAGVRPFSVTVDGSGTPSVSFGCDIALGTWGRFAVEELRLDASGVRVAVRGGPFVVPLGPTTLRPVVVVRAGVAAGVGTRLLAVGLAVDEVESVQLRWALDTSPPELWAITGGSSPGQSQAPEAIAADLLGIGVEIVSGLVAQQLGSIITDRATALLKDVVFSNAQRRIDPGFVHALFHPEELLDRLQTLAWNCATITPGFELTIGDQVTLGLVSEPEGDVATKKIGLRLDVKKPLVLSNSDPKVELVSRADWITGAPPSGLHIFLLEGTRTSLDIVPQVRVTGVGLRFSGAARPIVDLDGFSIDAIEVNLYGEAAREGLGGGIRLKLDGLSVAPAGGGGDNAMANSLMTDVGSSSGSSRPSFSPSLALQKHPGPTEKLGVTLRAGDPPGPWWLVVQRQLGPLYVERVGLGTTESGGTVTSISLLFTGQVSLFGLTAAVDGLGITWKGGDVARIENWAVDLNGLAVAADMAGVSISGGLLKLTEGTAVSYVGMLVGRFAAYGLSVFGGFTNDRGNASFFIFGGVNGPFGGPPMFFLTGIGGGLGINRGLRVPDDLSRFGDFPFIQALDPAATPPADPMVRLRELATYFPHRMGEFWFAAGISFTSFNLVDGVAVIAVSFGNGLDVNLFGLARMALPRPGAAIVSIELALLAHFSTSEGVFLIKAQLTDNSWLLYEDVRLTGGFAFAIWWKGPLAGQFVLTMGGYHPDFPVPVGYPEVPRLGLVWKVSDAIVIKGGSYFALTSEALMAGLDIEVSLDFGWVWAKVSFGAHGIVWFDPFWFEVMAYARISAGIDIDLPWPFGSLSFSISIGAKIKVWGPKFAGRAEFEIGPCTVPVEFGDKAKVEPETLDWPHFVTKYLEDAGSAAKALSAITGRGTLPTATSSPKGAPSADGSLALPFQVFAEFELTLTTTIPTSHVDVGQGSAQAVALTLSSGAPTSLGMAPMGAAGLTSTVRVTLERKNFSGAWEPDSAHLRKLASRVDRDHYPLGVWGSPKSLGSAPALPSTEIVTAGNRVTLVAGIALNPVGPQIEYRRVTAGRRPLPLRATGATRAAFLKTSRDLALPVPATSDDALVLARATLFPPVLDVMKPGQHSALARASYRRDRVSPPRIASLTDGLAKANGADGQRLPSEPVPVEVRSARRPVVAALMTSGVGAAVRAPVTTVADGSLKRRPAPTIESVKGRLGVHLPVVLRGTAAPGVVTGDTVLATTLPRTDVAGAVRTYAVGRVGSSLATAGGGPLVGGLGSLAGTSRPAPRRSSRAARADATGTRLRPGDLVVLRSPDAQIDVDPDLRPSLAVDGTARVVTITGRLVTGDRVVSGSSVEVPVGTTLVAAHADGSATAGIAGADGGAGGSASSAGWTSRSRVARLGSHVGLAAGCTLSVDAAGGTFQDAAATGWCDADELVASAREIVTRFAGPVGIVAVALTGQEPVTPTPADIDLVGATPALGADGHPKPPVAVVLGSTTVLVHAVVSDREQRAAGGVRVVVRSGGTWQVTGVLAAPDGDGGHTAYAERLARDGLEAVVARVLATEGDGAELTWTDPPKRPARRRR</sequence>
<dbReference type="EMBL" id="BKBA01000004">
    <property type="protein sequence ID" value="GEQ13290.1"/>
    <property type="molecule type" value="Genomic_DNA"/>
</dbReference>
<comment type="caution">
    <text evidence="3">The sequence shown here is derived from an EMBL/GenBank/DDBJ whole genome shotgun (WGS) entry which is preliminary data.</text>
</comment>
<keyword evidence="4" id="KW-1185">Reference proteome</keyword>
<evidence type="ECO:0000259" key="2">
    <source>
        <dbReference type="Pfam" id="PF20248"/>
    </source>
</evidence>
<feature type="region of interest" description="Disordered" evidence="1">
    <location>
        <begin position="3031"/>
        <end position="3054"/>
    </location>
</feature>
<proteinExistence type="predicted"/>
<reference evidence="3 4" key="1">
    <citation type="submission" date="2019-07" db="EMBL/GenBank/DDBJ databases">
        <title>Whole genome shotgun sequence of Knoellia locipacati NBRC 109775.</title>
        <authorList>
            <person name="Hosoyama A."/>
            <person name="Uohara A."/>
            <person name="Ohji S."/>
            <person name="Ichikawa N."/>
        </authorList>
    </citation>
    <scope>NUCLEOTIDE SEQUENCE [LARGE SCALE GENOMIC DNA]</scope>
    <source>
        <strain evidence="3 4">NBRC 109775</strain>
    </source>
</reference>
<feature type="region of interest" description="Disordered" evidence="1">
    <location>
        <begin position="22"/>
        <end position="46"/>
    </location>
</feature>
<dbReference type="Pfam" id="PF20248">
    <property type="entry name" value="DUF6603"/>
    <property type="match status" value="1"/>
</dbReference>
<evidence type="ECO:0000313" key="3">
    <source>
        <dbReference type="EMBL" id="GEQ13290.1"/>
    </source>
</evidence>
<dbReference type="OrthoDB" id="535891at2"/>
<accession>A0A512SZC3</accession>
<feature type="domain" description="DUF6603" evidence="2">
    <location>
        <begin position="2184"/>
        <end position="2647"/>
    </location>
</feature>
<gene>
    <name evidence="3" type="ORF">KLO01_13370</name>
</gene>
<feature type="region of interest" description="Disordered" evidence="1">
    <location>
        <begin position="2136"/>
        <end position="2162"/>
    </location>
</feature>
<evidence type="ECO:0000256" key="1">
    <source>
        <dbReference type="SAM" id="MobiDB-lite"/>
    </source>
</evidence>
<dbReference type="RefSeq" id="WP_147063422.1">
    <property type="nucleotide sequence ID" value="NZ_BAABDN010000001.1"/>
</dbReference>
<protein>
    <recommendedName>
        <fullName evidence="2">DUF6603 domain-containing protein</fullName>
    </recommendedName>
</protein>